<dbReference type="GO" id="GO:0016811">
    <property type="term" value="F:hydrolase activity, acting on carbon-nitrogen (but not peptide) bonds, in linear amides"/>
    <property type="evidence" value="ECO:0007669"/>
    <property type="project" value="InterPro"/>
</dbReference>
<dbReference type="SUPFAM" id="SSF53187">
    <property type="entry name" value="Zn-dependent exopeptidases"/>
    <property type="match status" value="1"/>
</dbReference>
<comment type="cofactor">
    <cofactor evidence="1">
        <name>Zn(2+)</name>
        <dbReference type="ChEBI" id="CHEBI:29105"/>
    </cofactor>
</comment>
<evidence type="ECO:0000256" key="1">
    <source>
        <dbReference type="ARBA" id="ARBA00001947"/>
    </source>
</evidence>
<dbReference type="PANTHER" id="PTHR37326">
    <property type="entry name" value="BLL3975 PROTEIN"/>
    <property type="match status" value="1"/>
</dbReference>
<dbReference type="PANTHER" id="PTHR37326:SF1">
    <property type="entry name" value="BLL3975 PROTEIN"/>
    <property type="match status" value="1"/>
</dbReference>
<dbReference type="Gene3D" id="3.40.630.10">
    <property type="entry name" value="Zn peptidases"/>
    <property type="match status" value="1"/>
</dbReference>
<dbReference type="EMBL" id="PFEN01000027">
    <property type="protein sequence ID" value="PJE69538.1"/>
    <property type="molecule type" value="Genomic_DNA"/>
</dbReference>
<reference evidence="7" key="1">
    <citation type="submission" date="2017-09" db="EMBL/GenBank/DDBJ databases">
        <title>Depth-based differentiation of microbial function through sediment-hosted aquifers and enrichment of novel symbionts in the deep terrestrial subsurface.</title>
        <authorList>
            <person name="Probst A.J."/>
            <person name="Ladd B."/>
            <person name="Jarett J.K."/>
            <person name="Geller-Mcgrath D.E."/>
            <person name="Sieber C.M.K."/>
            <person name="Emerson J.B."/>
            <person name="Anantharaman K."/>
            <person name="Thomas B.C."/>
            <person name="Malmstrom R."/>
            <person name="Stieglmeier M."/>
            <person name="Klingl A."/>
            <person name="Woyke T."/>
            <person name="Ryan C.M."/>
            <person name="Banfield J.F."/>
        </authorList>
    </citation>
    <scope>NUCLEOTIDE SEQUENCE [LARGE SCALE GENOMIC DNA]</scope>
</reference>
<dbReference type="CDD" id="cd06251">
    <property type="entry name" value="M14_ASTE_ASPA-like"/>
    <property type="match status" value="1"/>
</dbReference>
<evidence type="ECO:0000256" key="4">
    <source>
        <dbReference type="ARBA" id="ARBA00022833"/>
    </source>
</evidence>
<evidence type="ECO:0000313" key="7">
    <source>
        <dbReference type="Proteomes" id="UP000236946"/>
    </source>
</evidence>
<keyword evidence="4" id="KW-0862">Zinc</keyword>
<protein>
    <recommendedName>
        <fullName evidence="5">Succinylglutamate desuccinylase/Aspartoacylase catalytic domain-containing protein</fullName>
    </recommendedName>
</protein>
<dbReference type="Pfam" id="PF24827">
    <property type="entry name" value="AstE_AspA_cat"/>
    <property type="match status" value="1"/>
</dbReference>
<dbReference type="InterPro" id="IPR053138">
    <property type="entry name" value="N-alpha-Ac-DABA_deacetylase"/>
</dbReference>
<dbReference type="PIRSF" id="PIRSF039012">
    <property type="entry name" value="ASP"/>
    <property type="match status" value="1"/>
</dbReference>
<organism evidence="6 7">
    <name type="scientific">Candidatus Staskawiczbacteria bacterium CG10_big_fil_rev_8_21_14_0_10_38_10</name>
    <dbReference type="NCBI Taxonomy" id="1974891"/>
    <lineage>
        <taxon>Bacteria</taxon>
        <taxon>Candidatus Staskawicziibacteriota</taxon>
    </lineage>
</organism>
<dbReference type="GO" id="GO:0046872">
    <property type="term" value="F:metal ion binding"/>
    <property type="evidence" value="ECO:0007669"/>
    <property type="project" value="UniProtKB-KW"/>
</dbReference>
<dbReference type="InterPro" id="IPR043795">
    <property type="entry name" value="N-alpha-Ac-DABA-like"/>
</dbReference>
<evidence type="ECO:0000256" key="3">
    <source>
        <dbReference type="ARBA" id="ARBA00022801"/>
    </source>
</evidence>
<evidence type="ECO:0000256" key="2">
    <source>
        <dbReference type="ARBA" id="ARBA00022723"/>
    </source>
</evidence>
<dbReference type="AlphaFoldDB" id="A0A2H9T1G3"/>
<keyword evidence="2" id="KW-0479">Metal-binding</keyword>
<evidence type="ECO:0000259" key="5">
    <source>
        <dbReference type="Pfam" id="PF24827"/>
    </source>
</evidence>
<sequence>MFKKLFKRVKNEYKFIEAFSLYDGTKAGFPLMIKKSPKKGPVVFLAGVLHGEEVIGIEVIHRIFENIKLKRGTLYAIPVANMPGLSLATRFLPYGEQSKWENLNRSFPGDENGGPAEKIAATIYKTIVSTKPDLVISLHADSHNSIPYIILDRFISNPDQKLLTITKKLAEAFGITVCNEESLEDYLADDSENTLEGALFNFARIPAFTVELGGPTVVKESFVRVGVAGIKNVLETLDMLDEPWRLFLAKSKIKTNYPLKMLIISGAFHSGKISYKAKLGRKIKKGEIIATVEDIFGKVKEIIKSPADGYLISLGYHILSFPGQVVATLAVKDEKPF</sequence>
<keyword evidence="3" id="KW-0378">Hydrolase</keyword>
<feature type="domain" description="Succinylglutamate desuccinylase/Aspartoacylase catalytic" evidence="5">
    <location>
        <begin position="40"/>
        <end position="235"/>
    </location>
</feature>
<dbReference type="Proteomes" id="UP000236946">
    <property type="component" value="Unassembled WGS sequence"/>
</dbReference>
<proteinExistence type="predicted"/>
<gene>
    <name evidence="6" type="ORF">COU98_01530</name>
</gene>
<evidence type="ECO:0000313" key="6">
    <source>
        <dbReference type="EMBL" id="PJE69538.1"/>
    </source>
</evidence>
<dbReference type="GO" id="GO:0016788">
    <property type="term" value="F:hydrolase activity, acting on ester bonds"/>
    <property type="evidence" value="ECO:0007669"/>
    <property type="project" value="InterPro"/>
</dbReference>
<name>A0A2H9T1G3_9BACT</name>
<dbReference type="InterPro" id="IPR055438">
    <property type="entry name" value="AstE_AspA_cat"/>
</dbReference>
<accession>A0A2H9T1G3</accession>
<comment type="caution">
    <text evidence="6">The sequence shown here is derived from an EMBL/GenBank/DDBJ whole genome shotgun (WGS) entry which is preliminary data.</text>
</comment>